<dbReference type="InterPro" id="IPR009694">
    <property type="entry name" value="DUF1281"/>
</dbReference>
<protein>
    <submittedName>
        <fullName evidence="4">DUF1281 domain-containing protein</fullName>
    </submittedName>
</protein>
<organism evidence="4 5">
    <name type="scientific">Klebsiella aerogenes</name>
    <name type="common">Enterobacter aerogenes</name>
    <dbReference type="NCBI Taxonomy" id="548"/>
    <lineage>
        <taxon>Bacteria</taxon>
        <taxon>Pseudomonadati</taxon>
        <taxon>Pseudomonadota</taxon>
        <taxon>Gammaproteobacteria</taxon>
        <taxon>Enterobacterales</taxon>
        <taxon>Enterobacteriaceae</taxon>
        <taxon>Klebsiella/Raoultella group</taxon>
        <taxon>Klebsiella</taxon>
    </lineage>
</organism>
<feature type="region of interest" description="Disordered" evidence="1">
    <location>
        <begin position="273"/>
        <end position="319"/>
    </location>
</feature>
<feature type="domain" description="DUF1281" evidence="2">
    <location>
        <begin position="29"/>
        <end position="206"/>
    </location>
</feature>
<dbReference type="Pfam" id="PF06924">
    <property type="entry name" value="DUF1281"/>
    <property type="match status" value="1"/>
</dbReference>
<dbReference type="SUPFAM" id="SSF160940">
    <property type="entry name" value="Api92-like"/>
    <property type="match status" value="1"/>
</dbReference>
<proteinExistence type="predicted"/>
<dbReference type="RefSeq" id="WP_182015709.1">
    <property type="nucleotide sequence ID" value="NZ_CP055905.1"/>
</dbReference>
<accession>A0AAP9U924</accession>
<feature type="compositionally biased region" description="Basic and acidic residues" evidence="1">
    <location>
        <begin position="308"/>
        <end position="319"/>
    </location>
</feature>
<name>A0AAP9U924_KLEAE</name>
<gene>
    <name evidence="4" type="ORF">HV331_25855</name>
</gene>
<evidence type="ECO:0000313" key="4">
    <source>
        <dbReference type="EMBL" id="QMR42937.1"/>
    </source>
</evidence>
<evidence type="ECO:0000256" key="1">
    <source>
        <dbReference type="SAM" id="MobiDB-lite"/>
    </source>
</evidence>
<dbReference type="Gene3D" id="1.10.3530.10">
    <property type="entry name" value="Api92-like"/>
    <property type="match status" value="1"/>
</dbReference>
<reference evidence="5" key="1">
    <citation type="submission" date="2020-06" db="EMBL/GenBank/DDBJ databases">
        <title>REHAB project genomes.</title>
        <authorList>
            <person name="Shaw L.P."/>
        </authorList>
    </citation>
    <scope>NUCLEOTIDE SEQUENCE [LARGE SCALE GENOMIC DNA]</scope>
    <source>
        <strain evidence="5">RHBSTW-00938</strain>
        <plasmid evidence="5">prhbstw-00938_2</plasmid>
    </source>
</reference>
<dbReference type="Proteomes" id="UP000514462">
    <property type="component" value="Plasmid pRHBSTW-00938_2"/>
</dbReference>
<dbReference type="AlphaFoldDB" id="A0AAP9U924"/>
<geneLocation type="plasmid" evidence="5">
    <name>prhbstw-00938_2</name>
</geneLocation>
<evidence type="ECO:0000259" key="3">
    <source>
        <dbReference type="Pfam" id="PF18406"/>
    </source>
</evidence>
<sequence>MNWCENRLTITAKSVCIEVMLEWVSGSAVPLYRHAVLQGIQFFLAGCAGVLRPVTLTTFPACQQLVRHGTGLSTDANRAYEQWLKLLDENVYLTSGNVKTLMRLYEQSGLAAKTWEDFPPAARDIMTGLMQRQRDDWFCPVNTGPDSAGIDGDAFWHSLQTYPQQSRPCDLLMILPSRLGSEISENGGLLSGVTSTYNLYSAIHGTPLSAGQNVGWYRDDVNRLVVNFDTLWVPPSGEVTGELSAQFDAEVRHSFSEPVNGIHGYNCYDQGDHVDSRTFPPEGEESGRIHVLPTADVPVPVPDVQATHPERQSYEQRRG</sequence>
<evidence type="ECO:0000313" key="5">
    <source>
        <dbReference type="Proteomes" id="UP000514462"/>
    </source>
</evidence>
<dbReference type="Gene3D" id="3.30.70.1270">
    <property type="entry name" value="Api92-like domains"/>
    <property type="match status" value="1"/>
</dbReference>
<dbReference type="InterPro" id="IPR041329">
    <property type="entry name" value="YubB_C"/>
</dbReference>
<dbReference type="InterPro" id="IPR023136">
    <property type="entry name" value="Api92-like_dom_sf"/>
</dbReference>
<feature type="domain" description="YubB ferredoxin-like" evidence="3">
    <location>
        <begin position="213"/>
        <end position="279"/>
    </location>
</feature>
<dbReference type="Pfam" id="PF18406">
    <property type="entry name" value="DUF1281_C"/>
    <property type="match status" value="1"/>
</dbReference>
<dbReference type="EMBL" id="CP055905">
    <property type="protein sequence ID" value="QMR42937.1"/>
    <property type="molecule type" value="Genomic_DNA"/>
</dbReference>
<evidence type="ECO:0000259" key="2">
    <source>
        <dbReference type="Pfam" id="PF06924"/>
    </source>
</evidence>
<keyword evidence="4" id="KW-0614">Plasmid</keyword>